<evidence type="ECO:0000313" key="1">
    <source>
        <dbReference type="EMBL" id="RUO19565.1"/>
    </source>
</evidence>
<reference evidence="1 2" key="1">
    <citation type="journal article" date="2011" name="Front. Microbiol.">
        <title>Genomic signatures of strain selection and enhancement in Bacillus atrophaeus var. globigii, a historical biowarfare simulant.</title>
        <authorList>
            <person name="Gibbons H.S."/>
            <person name="Broomall S.M."/>
            <person name="McNew L.A."/>
            <person name="Daligault H."/>
            <person name="Chapman C."/>
            <person name="Bruce D."/>
            <person name="Karavis M."/>
            <person name="Krepps M."/>
            <person name="McGregor P.A."/>
            <person name="Hong C."/>
            <person name="Park K.H."/>
            <person name="Akmal A."/>
            <person name="Feldman A."/>
            <person name="Lin J.S."/>
            <person name="Chang W.E."/>
            <person name="Higgs B.W."/>
            <person name="Demirev P."/>
            <person name="Lindquist J."/>
            <person name="Liem A."/>
            <person name="Fochler E."/>
            <person name="Read T.D."/>
            <person name="Tapia R."/>
            <person name="Johnson S."/>
            <person name="Bishop-Lilly K.A."/>
            <person name="Detter C."/>
            <person name="Han C."/>
            <person name="Sozhamannan S."/>
            <person name="Rosenzweig C.N."/>
            <person name="Skowronski E.W."/>
        </authorList>
    </citation>
    <scope>NUCLEOTIDE SEQUENCE [LARGE SCALE GENOMIC DNA]</scope>
    <source>
        <strain evidence="1 2">AK5</strain>
    </source>
</reference>
<dbReference type="Proteomes" id="UP000288212">
    <property type="component" value="Unassembled WGS sequence"/>
</dbReference>
<evidence type="ECO:0000313" key="2">
    <source>
        <dbReference type="Proteomes" id="UP000288212"/>
    </source>
</evidence>
<accession>A0A432VT27</accession>
<dbReference type="AlphaFoldDB" id="A0A432VT27"/>
<protein>
    <submittedName>
        <fullName evidence="1">Uncharacterized protein</fullName>
    </submittedName>
</protein>
<dbReference type="EMBL" id="PIPI01000005">
    <property type="protein sequence ID" value="RUO19565.1"/>
    <property type="molecule type" value="Genomic_DNA"/>
</dbReference>
<sequence>MLQMNGDHVRHVRHLCKWTQAPSLQWFRVALGDDEKASGLNKIFAASAALWSNQGNARFERMLA</sequence>
<keyword evidence="2" id="KW-1185">Reference proteome</keyword>
<name>A0A432VT27_9GAMM</name>
<organism evidence="1 2">
    <name type="scientific">Aliidiomarina haloalkalitolerans</name>
    <dbReference type="NCBI Taxonomy" id="859059"/>
    <lineage>
        <taxon>Bacteria</taxon>
        <taxon>Pseudomonadati</taxon>
        <taxon>Pseudomonadota</taxon>
        <taxon>Gammaproteobacteria</taxon>
        <taxon>Alteromonadales</taxon>
        <taxon>Idiomarinaceae</taxon>
        <taxon>Aliidiomarina</taxon>
    </lineage>
</organism>
<comment type="caution">
    <text evidence="1">The sequence shown here is derived from an EMBL/GenBank/DDBJ whole genome shotgun (WGS) entry which is preliminary data.</text>
</comment>
<proteinExistence type="predicted"/>
<gene>
    <name evidence="1" type="ORF">CWE06_08525</name>
</gene>